<name>A0ACC1IDQ8_9FUNG</name>
<dbReference type="EMBL" id="JANBPG010000891">
    <property type="protein sequence ID" value="KAJ1893062.1"/>
    <property type="molecule type" value="Genomic_DNA"/>
</dbReference>
<dbReference type="Proteomes" id="UP001150581">
    <property type="component" value="Unassembled WGS sequence"/>
</dbReference>
<comment type="caution">
    <text evidence="1">The sequence shown here is derived from an EMBL/GenBank/DDBJ whole genome shotgun (WGS) entry which is preliminary data.</text>
</comment>
<evidence type="ECO:0000313" key="2">
    <source>
        <dbReference type="Proteomes" id="UP001150581"/>
    </source>
</evidence>
<proteinExistence type="predicted"/>
<gene>
    <name evidence="1" type="ORF">LPJ66_005981</name>
</gene>
<protein>
    <submittedName>
        <fullName evidence="1">Uncharacterized protein</fullName>
    </submittedName>
</protein>
<sequence>MLSATARQTSRRIAKSNVFRTQAITLQRFKSTTSSTAQKTPTTTEPNSAVITQQAPNRETTWSSDQRPRSEVILDPRFVQADLEAQPRPMAAIELIAEEPVRMVDQRLACCDGGGGALGHPRVWINLDEGNPESCGYCGLRFQMKPHHH</sequence>
<reference evidence="1" key="1">
    <citation type="submission" date="2022-07" db="EMBL/GenBank/DDBJ databases">
        <title>Phylogenomic reconstructions and comparative analyses of Kickxellomycotina fungi.</title>
        <authorList>
            <person name="Reynolds N.K."/>
            <person name="Stajich J.E."/>
            <person name="Barry K."/>
            <person name="Grigoriev I.V."/>
            <person name="Crous P."/>
            <person name="Smith M.E."/>
        </authorList>
    </citation>
    <scope>NUCLEOTIDE SEQUENCE</scope>
    <source>
        <strain evidence="1">Benny 63K</strain>
    </source>
</reference>
<organism evidence="1 2">
    <name type="scientific">Kickxella alabastrina</name>
    <dbReference type="NCBI Taxonomy" id="61397"/>
    <lineage>
        <taxon>Eukaryota</taxon>
        <taxon>Fungi</taxon>
        <taxon>Fungi incertae sedis</taxon>
        <taxon>Zoopagomycota</taxon>
        <taxon>Kickxellomycotina</taxon>
        <taxon>Kickxellomycetes</taxon>
        <taxon>Kickxellales</taxon>
        <taxon>Kickxellaceae</taxon>
        <taxon>Kickxella</taxon>
    </lineage>
</organism>
<evidence type="ECO:0000313" key="1">
    <source>
        <dbReference type="EMBL" id="KAJ1893062.1"/>
    </source>
</evidence>
<accession>A0ACC1IDQ8</accession>
<keyword evidence="2" id="KW-1185">Reference proteome</keyword>